<dbReference type="RefSeq" id="WP_271714714.1">
    <property type="nucleotide sequence ID" value="NZ_AP024169.1"/>
</dbReference>
<dbReference type="AlphaFoldDB" id="A0A7R7ICX2"/>
<keyword evidence="2" id="KW-1185">Reference proteome</keyword>
<name>A0A7R7ICX2_9FIRM</name>
<accession>A0A7R7ICX2</accession>
<gene>
    <name evidence="1" type="ORF">bsdtb5_07330</name>
</gene>
<dbReference type="EMBL" id="AP024169">
    <property type="protein sequence ID" value="BCN29438.1"/>
    <property type="molecule type" value="Genomic_DNA"/>
</dbReference>
<evidence type="ECO:0000313" key="1">
    <source>
        <dbReference type="EMBL" id="BCN29438.1"/>
    </source>
</evidence>
<evidence type="ECO:0000313" key="2">
    <source>
        <dbReference type="Proteomes" id="UP000595897"/>
    </source>
</evidence>
<proteinExistence type="predicted"/>
<reference evidence="1 2" key="1">
    <citation type="submission" date="2020-11" db="EMBL/GenBank/DDBJ databases">
        <title>Draft genome sequencing of a Lachnospiraceae strain isolated from anoxic soil subjected to BSD treatment.</title>
        <authorList>
            <person name="Uek A."/>
            <person name="Tonouchi A."/>
        </authorList>
    </citation>
    <scope>NUCLEOTIDE SEQUENCE [LARGE SCALE GENOMIC DNA]</scope>
    <source>
        <strain evidence="1 2">TB5</strain>
    </source>
</reference>
<dbReference type="KEGG" id="ahb:bsdtb5_07330"/>
<protein>
    <submittedName>
        <fullName evidence="1">Uncharacterized protein</fullName>
    </submittedName>
</protein>
<sequence>MNFNIDALMKEEDVGYIKTKLAGTKCTQGVFNPNAIEAVINASNGIPRIINKICNSSLMIAASKSADLVDADI</sequence>
<dbReference type="Proteomes" id="UP000595897">
    <property type="component" value="Chromosome"/>
</dbReference>
<organism evidence="1 2">
    <name type="scientific">Anaeromicropila herbilytica</name>
    <dbReference type="NCBI Taxonomy" id="2785025"/>
    <lineage>
        <taxon>Bacteria</taxon>
        <taxon>Bacillati</taxon>
        <taxon>Bacillota</taxon>
        <taxon>Clostridia</taxon>
        <taxon>Lachnospirales</taxon>
        <taxon>Lachnospiraceae</taxon>
        <taxon>Anaeromicropila</taxon>
    </lineage>
</organism>